<feature type="binding site" evidence="7">
    <location>
        <begin position="87"/>
        <end position="88"/>
    </location>
    <ligand>
        <name>(2S)-2-hydroxy-3-oxobutyl phosphate</name>
        <dbReference type="ChEBI" id="CHEBI:58830"/>
    </ligand>
</feature>
<dbReference type="InterPro" id="IPR036467">
    <property type="entry name" value="LS/RS_sf"/>
</dbReference>
<dbReference type="RefSeq" id="WP_058530343.1">
    <property type="nucleotide sequence ID" value="NZ_CAAAIN010000003.1"/>
</dbReference>
<evidence type="ECO:0000256" key="4">
    <source>
        <dbReference type="ARBA" id="ARBA00022619"/>
    </source>
</evidence>
<keyword evidence="5 7" id="KW-0808">Transferase</keyword>
<dbReference type="EC" id="2.5.1.78" evidence="3 7"/>
<dbReference type="NCBIfam" id="TIGR00114">
    <property type="entry name" value="lumazine-synth"/>
    <property type="match status" value="1"/>
</dbReference>
<dbReference type="PANTHER" id="PTHR21058">
    <property type="entry name" value="6,7-DIMETHYL-8-RIBITYLLUMAZINE SYNTHASE DMRL SYNTHASE LUMAZINE SYNTHASE"/>
    <property type="match status" value="1"/>
</dbReference>
<dbReference type="GO" id="GO:0000906">
    <property type="term" value="F:6,7-dimethyl-8-ribityllumazine synthase activity"/>
    <property type="evidence" value="ECO:0007669"/>
    <property type="project" value="UniProtKB-UniRule"/>
</dbReference>
<keyword evidence="9" id="KW-1185">Reference proteome</keyword>
<dbReference type="PATRIC" id="fig|458.5.peg.210"/>
<evidence type="ECO:0000256" key="5">
    <source>
        <dbReference type="ARBA" id="ARBA00022679"/>
    </source>
</evidence>
<evidence type="ECO:0000256" key="3">
    <source>
        <dbReference type="ARBA" id="ARBA00012664"/>
    </source>
</evidence>
<dbReference type="GO" id="GO:0005829">
    <property type="term" value="C:cytosol"/>
    <property type="evidence" value="ECO:0007669"/>
    <property type="project" value="TreeGrafter"/>
</dbReference>
<comment type="catalytic activity">
    <reaction evidence="6 7">
        <text>(2S)-2-hydroxy-3-oxobutyl phosphate + 5-amino-6-(D-ribitylamino)uracil = 6,7-dimethyl-8-(1-D-ribityl)lumazine + phosphate + 2 H2O + H(+)</text>
        <dbReference type="Rhea" id="RHEA:26152"/>
        <dbReference type="ChEBI" id="CHEBI:15377"/>
        <dbReference type="ChEBI" id="CHEBI:15378"/>
        <dbReference type="ChEBI" id="CHEBI:15934"/>
        <dbReference type="ChEBI" id="CHEBI:43474"/>
        <dbReference type="ChEBI" id="CHEBI:58201"/>
        <dbReference type="ChEBI" id="CHEBI:58830"/>
        <dbReference type="EC" id="2.5.1.78"/>
    </reaction>
</comment>
<dbReference type="GO" id="GO:0009231">
    <property type="term" value="P:riboflavin biosynthetic process"/>
    <property type="evidence" value="ECO:0007669"/>
    <property type="project" value="UniProtKB-UniRule"/>
</dbReference>
<comment type="pathway">
    <text evidence="1 7">Cofactor biosynthesis; riboflavin biosynthesis; riboflavin from 2-hydroxy-3-oxobutyl phosphate and 5-amino-6-(D-ribitylamino)uracil: step 1/2.</text>
</comment>
<evidence type="ECO:0000256" key="1">
    <source>
        <dbReference type="ARBA" id="ARBA00004917"/>
    </source>
</evidence>
<dbReference type="EMBL" id="LNYT01000003">
    <property type="protein sequence ID" value="KTD50581.1"/>
    <property type="molecule type" value="Genomic_DNA"/>
</dbReference>
<evidence type="ECO:0000313" key="8">
    <source>
        <dbReference type="EMBL" id="KTD50581.1"/>
    </source>
</evidence>
<dbReference type="PANTHER" id="PTHR21058:SF0">
    <property type="entry name" value="6,7-DIMETHYL-8-RIBITYLLUMAZINE SYNTHASE"/>
    <property type="match status" value="1"/>
</dbReference>
<comment type="caution">
    <text evidence="8">The sequence shown here is derived from an EMBL/GenBank/DDBJ whole genome shotgun (WGS) entry which is preliminary data.</text>
</comment>
<dbReference type="UniPathway" id="UPA00275">
    <property type="reaction ID" value="UER00404"/>
</dbReference>
<protein>
    <recommendedName>
        <fullName evidence="3 7">6,7-dimethyl-8-ribityllumazine synthase</fullName>
        <shortName evidence="7">DMRL synthase</shortName>
        <shortName evidence="7">LS</shortName>
        <shortName evidence="7">Lumazine synthase</shortName>
        <ecNumber evidence="3 7">2.5.1.78</ecNumber>
    </recommendedName>
</protein>
<reference evidence="8 9" key="1">
    <citation type="submission" date="2015-11" db="EMBL/GenBank/DDBJ databases">
        <title>Genomic analysis of 38 Legionella species identifies large and diverse effector repertoires.</title>
        <authorList>
            <person name="Burstein D."/>
            <person name="Amaro F."/>
            <person name="Zusman T."/>
            <person name="Lifshitz Z."/>
            <person name="Cohen O."/>
            <person name="Gilbert J.A."/>
            <person name="Pupko T."/>
            <person name="Shuman H.A."/>
            <person name="Segal G."/>
        </authorList>
    </citation>
    <scope>NUCLEOTIDE SEQUENCE [LARGE SCALE GENOMIC DNA]</scope>
    <source>
        <strain evidence="8 9">WA-270A-C2</strain>
    </source>
</reference>
<dbReference type="InterPro" id="IPR002180">
    <property type="entry name" value="LS/RS"/>
</dbReference>
<sequence>MKLIDETTAERSPSFPVALVVSQFNRDVTAELKKGTIERLLQAGFHASDLLIVEVPGAVEIPLAAKRLAAKGQVQAIIALGAVIRGETTHYDYVCEQVSNGCQRVALDYNLPVVFGVLTTENEAQAWDRLGGRHGHKGWDAADCAIAMHTILKQL</sequence>
<feature type="binding site" evidence="7">
    <location>
        <begin position="58"/>
        <end position="60"/>
    </location>
    <ligand>
        <name>5-amino-6-(D-ribitylamino)uracil</name>
        <dbReference type="ChEBI" id="CHEBI:15934"/>
    </ligand>
</feature>
<dbReference type="Pfam" id="PF00885">
    <property type="entry name" value="DMRL_synthase"/>
    <property type="match status" value="1"/>
</dbReference>
<gene>
    <name evidence="7 8" type="primary">ribH</name>
    <name evidence="8" type="ORF">Lrub_0205</name>
</gene>
<comment type="subunit">
    <text evidence="7">Forms an icosahedral capsid composed of 60 subunits, arranged as a dodecamer of pentamers.</text>
</comment>
<accession>A0A0W0Y198</accession>
<dbReference type="STRING" id="458.Lrub_0205"/>
<feature type="binding site" evidence="7">
    <location>
        <position position="24"/>
    </location>
    <ligand>
        <name>5-amino-6-(D-ribitylamino)uracil</name>
        <dbReference type="ChEBI" id="CHEBI:15934"/>
    </ligand>
</feature>
<feature type="active site" description="Proton donor" evidence="7">
    <location>
        <position position="90"/>
    </location>
</feature>
<evidence type="ECO:0000256" key="7">
    <source>
        <dbReference type="HAMAP-Rule" id="MF_00178"/>
    </source>
</evidence>
<dbReference type="HAMAP" id="MF_00178">
    <property type="entry name" value="Lumazine_synth"/>
    <property type="match status" value="1"/>
</dbReference>
<proteinExistence type="inferred from homology"/>
<evidence type="ECO:0000256" key="6">
    <source>
        <dbReference type="ARBA" id="ARBA00048785"/>
    </source>
</evidence>
<dbReference type="OrthoDB" id="9809709at2"/>
<feature type="binding site" evidence="7">
    <location>
        <position position="129"/>
    </location>
    <ligand>
        <name>(2S)-2-hydroxy-3-oxobutyl phosphate</name>
        <dbReference type="ChEBI" id="CHEBI:58830"/>
    </ligand>
</feature>
<keyword evidence="4 7" id="KW-0686">Riboflavin biosynthesis</keyword>
<organism evidence="8 9">
    <name type="scientific">Legionella rubrilucens</name>
    <dbReference type="NCBI Taxonomy" id="458"/>
    <lineage>
        <taxon>Bacteria</taxon>
        <taxon>Pseudomonadati</taxon>
        <taxon>Pseudomonadota</taxon>
        <taxon>Gammaproteobacteria</taxon>
        <taxon>Legionellales</taxon>
        <taxon>Legionellaceae</taxon>
        <taxon>Legionella</taxon>
    </lineage>
</organism>
<dbReference type="GO" id="GO:0009349">
    <property type="term" value="C:riboflavin synthase complex"/>
    <property type="evidence" value="ECO:0007669"/>
    <property type="project" value="UniProtKB-UniRule"/>
</dbReference>
<dbReference type="CDD" id="cd09209">
    <property type="entry name" value="Lumazine_synthase-I"/>
    <property type="match status" value="1"/>
</dbReference>
<name>A0A0W0Y198_9GAMM</name>
<evidence type="ECO:0000256" key="2">
    <source>
        <dbReference type="ARBA" id="ARBA00007424"/>
    </source>
</evidence>
<comment type="function">
    <text evidence="7">Catalyzes the formation of 6,7-dimethyl-8-ribityllumazine by condensation of 5-amino-6-(D-ribitylamino)uracil with 3,4-dihydroxy-2-butanone 4-phosphate. This is the penultimate step in the biosynthesis of riboflavin.</text>
</comment>
<evidence type="ECO:0000313" key="9">
    <source>
        <dbReference type="Proteomes" id="UP000054608"/>
    </source>
</evidence>
<feature type="binding site" evidence="7">
    <location>
        <begin position="82"/>
        <end position="84"/>
    </location>
    <ligand>
        <name>5-amino-6-(D-ribitylamino)uracil</name>
        <dbReference type="ChEBI" id="CHEBI:15934"/>
    </ligand>
</feature>
<feature type="binding site" evidence="7">
    <location>
        <position position="115"/>
    </location>
    <ligand>
        <name>5-amino-6-(D-ribitylamino)uracil</name>
        <dbReference type="ChEBI" id="CHEBI:15934"/>
    </ligand>
</feature>
<dbReference type="Proteomes" id="UP000054608">
    <property type="component" value="Unassembled WGS sequence"/>
</dbReference>
<dbReference type="SUPFAM" id="SSF52121">
    <property type="entry name" value="Lumazine synthase"/>
    <property type="match status" value="1"/>
</dbReference>
<dbReference type="AlphaFoldDB" id="A0A0W0Y198"/>
<comment type="similarity">
    <text evidence="2 7">Belongs to the DMRL synthase family.</text>
</comment>
<dbReference type="Gene3D" id="3.40.50.960">
    <property type="entry name" value="Lumazine/riboflavin synthase"/>
    <property type="match status" value="1"/>
</dbReference>
<dbReference type="InterPro" id="IPR034964">
    <property type="entry name" value="LS"/>
</dbReference>